<dbReference type="Gene3D" id="1.10.10.800">
    <property type="match status" value="1"/>
</dbReference>
<evidence type="ECO:0000313" key="3">
    <source>
        <dbReference type="EMBL" id="OWY28180.1"/>
    </source>
</evidence>
<proteinExistence type="predicted"/>
<dbReference type="AlphaFoldDB" id="A0A246WRD7"/>
<dbReference type="GO" id="GO:0016787">
    <property type="term" value="F:hydrolase activity"/>
    <property type="evidence" value="ECO:0007669"/>
    <property type="project" value="InterPro"/>
</dbReference>
<dbReference type="PANTHER" id="PTHR47751:SF1">
    <property type="entry name" value="SUPERFAMILY HYDROLASE, PUTATIVE (AFU_ORTHOLOGUE AFUA_2G16580)-RELATED"/>
    <property type="match status" value="1"/>
</dbReference>
<feature type="domain" description="Dienelactone hydrolase" evidence="2">
    <location>
        <begin position="62"/>
        <end position="170"/>
    </location>
</feature>
<dbReference type="SUPFAM" id="SSF53474">
    <property type="entry name" value="alpha/beta-Hydrolases"/>
    <property type="match status" value="1"/>
</dbReference>
<dbReference type="Proteomes" id="UP000197596">
    <property type="component" value="Unassembled WGS sequence"/>
</dbReference>
<reference evidence="3 4" key="1">
    <citation type="submission" date="2017-06" db="EMBL/GenBank/DDBJ databases">
        <title>Herbaspirillum phytohormonus sp. nov., isolated from the root nodule of Robinia pseudoacacia in lead-zinc mine.</title>
        <authorList>
            <person name="Fan M."/>
            <person name="Lin Y."/>
        </authorList>
    </citation>
    <scope>NUCLEOTIDE SEQUENCE [LARGE SCALE GENOMIC DNA]</scope>
    <source>
        <strain evidence="3 4">HZ10</strain>
    </source>
</reference>
<dbReference type="Pfam" id="PF01738">
    <property type="entry name" value="DLH"/>
    <property type="match status" value="1"/>
</dbReference>
<organism evidence="3 4">
    <name type="scientific">Herbaspirillum robiniae</name>
    <dbReference type="NCBI Taxonomy" id="2014887"/>
    <lineage>
        <taxon>Bacteria</taxon>
        <taxon>Pseudomonadati</taxon>
        <taxon>Pseudomonadota</taxon>
        <taxon>Betaproteobacteria</taxon>
        <taxon>Burkholderiales</taxon>
        <taxon>Oxalobacteraceae</taxon>
        <taxon>Herbaspirillum</taxon>
    </lineage>
</organism>
<sequence>MFNLRNSLISTAFFCALSLSAGAAEPLSVAQGANVVGSQKVTFINGTIKMAGNLYLPPAYDSSQKYPAIVVAHPWGGVKEQTAGLYAQQLARKGFVTLAFDASHYGESGGEPRDLEAPIDRVQDIRSAVGFLKTLPQVDANRIGSMGVCAGGSYALHESQTDPRVKAVASVGAYDIGDATRTGITGIPVTAKDRQKLLQSTYGQLDKEAAGAPALVQSLLPPLSTINSDSPSFLREATQYYLTPRGAHPNAKNRFVVTSPALHVDYYPLEHMDLVSPRPVLLISGDRAETIKFSQAAYATAKQPKELYVIPGASHFDLYDKPQYVTPAVEKLAEFFGKSL</sequence>
<evidence type="ECO:0000256" key="1">
    <source>
        <dbReference type="SAM" id="SignalP"/>
    </source>
</evidence>
<accession>A0A246WRD7</accession>
<dbReference type="Gene3D" id="3.40.50.1820">
    <property type="entry name" value="alpha/beta hydrolase"/>
    <property type="match status" value="1"/>
</dbReference>
<comment type="caution">
    <text evidence="3">The sequence shown here is derived from an EMBL/GenBank/DDBJ whole genome shotgun (WGS) entry which is preliminary data.</text>
</comment>
<dbReference type="InterPro" id="IPR002925">
    <property type="entry name" value="Dienelactn_hydro"/>
</dbReference>
<evidence type="ECO:0000313" key="4">
    <source>
        <dbReference type="Proteomes" id="UP000197596"/>
    </source>
</evidence>
<gene>
    <name evidence="3" type="ORF">CEJ42_16310</name>
</gene>
<name>A0A246WRD7_9BURK</name>
<feature type="chain" id="PRO_5012964653" description="Dienelactone hydrolase domain-containing protein" evidence="1">
    <location>
        <begin position="24"/>
        <end position="340"/>
    </location>
</feature>
<dbReference type="EMBL" id="NJGU01000008">
    <property type="protein sequence ID" value="OWY28180.1"/>
    <property type="molecule type" value="Genomic_DNA"/>
</dbReference>
<keyword evidence="1" id="KW-0732">Signal</keyword>
<dbReference type="InterPro" id="IPR051411">
    <property type="entry name" value="Polyketide_trans_af380"/>
</dbReference>
<feature type="signal peptide" evidence="1">
    <location>
        <begin position="1"/>
        <end position="23"/>
    </location>
</feature>
<protein>
    <recommendedName>
        <fullName evidence="2">Dienelactone hydrolase domain-containing protein</fullName>
    </recommendedName>
</protein>
<evidence type="ECO:0000259" key="2">
    <source>
        <dbReference type="Pfam" id="PF01738"/>
    </source>
</evidence>
<dbReference type="PANTHER" id="PTHR47751">
    <property type="entry name" value="SUPERFAMILY HYDROLASE, PUTATIVE (AFU_ORTHOLOGUE AFUA_2G16580)-RELATED"/>
    <property type="match status" value="1"/>
</dbReference>
<dbReference type="RefSeq" id="WP_088751807.1">
    <property type="nucleotide sequence ID" value="NZ_NJGU01000008.1"/>
</dbReference>
<dbReference type="InterPro" id="IPR029058">
    <property type="entry name" value="AB_hydrolase_fold"/>
</dbReference>